<keyword evidence="4" id="KW-0688">Ribosomal frameshifting</keyword>
<dbReference type="AlphaFoldDB" id="A0ABD6EI72"/>
<dbReference type="PANTHER" id="PTHR10279">
    <property type="entry name" value="ORNITHINE DECARBOXYLASE ANTIZYME"/>
    <property type="match status" value="1"/>
</dbReference>
<reference evidence="6 7" key="1">
    <citation type="submission" date="2024-08" db="EMBL/GenBank/DDBJ databases">
        <title>Gnathostoma spinigerum genome.</title>
        <authorList>
            <person name="Gonzalez-Bertolin B."/>
            <person name="Monzon S."/>
            <person name="Zaballos A."/>
            <person name="Jimenez P."/>
            <person name="Dekumyoy P."/>
            <person name="Varona S."/>
            <person name="Cuesta I."/>
            <person name="Sumanam S."/>
            <person name="Adisakwattana P."/>
            <person name="Gasser R.B."/>
            <person name="Hernandez-Gonzalez A."/>
            <person name="Young N.D."/>
            <person name="Perteguer M.J."/>
        </authorList>
    </citation>
    <scope>NUCLEOTIDE SEQUENCE [LARGE SCALE GENOMIC DNA]</scope>
    <source>
        <strain evidence="6">AL3</strain>
        <tissue evidence="6">Liver</tissue>
    </source>
</reference>
<dbReference type="InterPro" id="IPR002993">
    <property type="entry name" value="ODC_AZ"/>
</dbReference>
<dbReference type="EMBL" id="JBGFUD010001509">
    <property type="protein sequence ID" value="MFH4976382.1"/>
    <property type="molecule type" value="Genomic_DNA"/>
</dbReference>
<gene>
    <name evidence="6" type="ORF">AB6A40_003091</name>
</gene>
<dbReference type="Pfam" id="PF02100">
    <property type="entry name" value="ODC_AZ"/>
    <property type="match status" value="1"/>
</dbReference>
<evidence type="ECO:0000256" key="1">
    <source>
        <dbReference type="ARBA" id="ARBA00008796"/>
    </source>
</evidence>
<dbReference type="InterPro" id="IPR016181">
    <property type="entry name" value="Acyl_CoA_acyltransferase"/>
</dbReference>
<keyword evidence="5" id="KW-0732">Signal</keyword>
<evidence type="ECO:0000256" key="5">
    <source>
        <dbReference type="SAM" id="SignalP"/>
    </source>
</evidence>
<dbReference type="InterPro" id="IPR038581">
    <property type="entry name" value="ODC_AZ_sf"/>
</dbReference>
<feature type="chain" id="PRO_5044876649" description="Ornithine decarboxylase antizyme" evidence="5">
    <location>
        <begin position="24"/>
        <end position="155"/>
    </location>
</feature>
<dbReference type="Gene3D" id="3.40.630.60">
    <property type="match status" value="1"/>
</dbReference>
<protein>
    <recommendedName>
        <fullName evidence="3">Ornithine decarboxylase antizyme</fullName>
    </recommendedName>
</protein>
<comment type="subunit">
    <text evidence="2">Interacts with ODC1 and thereby sterically blocks ODC homodimerization.</text>
</comment>
<evidence type="ECO:0000256" key="4">
    <source>
        <dbReference type="ARBA" id="ARBA00022758"/>
    </source>
</evidence>
<comment type="caution">
    <text evidence="6">The sequence shown here is derived from an EMBL/GenBank/DDBJ whole genome shotgun (WGS) entry which is preliminary data.</text>
</comment>
<name>A0ABD6EI72_9BILA</name>
<feature type="signal peptide" evidence="5">
    <location>
        <begin position="1"/>
        <end position="23"/>
    </location>
</feature>
<dbReference type="SUPFAM" id="SSF55729">
    <property type="entry name" value="Acyl-CoA N-acyltransferases (Nat)"/>
    <property type="match status" value="1"/>
</dbReference>
<evidence type="ECO:0000313" key="6">
    <source>
        <dbReference type="EMBL" id="MFH4976382.1"/>
    </source>
</evidence>
<sequence length="155" mass="17455">MTLSHTTLFMLLWLSVYNHQALFQVDTVVVVIPASGAVPDVPNTQIGSSRLGELGRLVKGVSPDWCWHIAETQTLALFLPLNRSVSQLSKEAFVSLLEYCEDQLPVKRVLICFSKRQINLQIASCFKYIGFNPLHPDHYPSSIDPKTMFAMVYNT</sequence>
<dbReference type="PROSITE" id="PS01337">
    <property type="entry name" value="ODC_AZ"/>
    <property type="match status" value="1"/>
</dbReference>
<proteinExistence type="inferred from homology"/>
<dbReference type="PANTHER" id="PTHR10279:SF10">
    <property type="entry name" value="ORNITHINE DECARBOXYLASE ANTIZYME"/>
    <property type="match status" value="1"/>
</dbReference>
<dbReference type="Proteomes" id="UP001608902">
    <property type="component" value="Unassembled WGS sequence"/>
</dbReference>
<comment type="similarity">
    <text evidence="1">Belongs to the ODC antizyme family.</text>
</comment>
<organism evidence="6 7">
    <name type="scientific">Gnathostoma spinigerum</name>
    <dbReference type="NCBI Taxonomy" id="75299"/>
    <lineage>
        <taxon>Eukaryota</taxon>
        <taxon>Metazoa</taxon>
        <taxon>Ecdysozoa</taxon>
        <taxon>Nematoda</taxon>
        <taxon>Chromadorea</taxon>
        <taxon>Rhabditida</taxon>
        <taxon>Spirurina</taxon>
        <taxon>Gnathostomatomorpha</taxon>
        <taxon>Gnathostomatoidea</taxon>
        <taxon>Gnathostomatidae</taxon>
        <taxon>Gnathostoma</taxon>
    </lineage>
</organism>
<accession>A0ABD6EI72</accession>
<evidence type="ECO:0000313" key="7">
    <source>
        <dbReference type="Proteomes" id="UP001608902"/>
    </source>
</evidence>
<keyword evidence="7" id="KW-1185">Reference proteome</keyword>
<evidence type="ECO:0000256" key="2">
    <source>
        <dbReference type="ARBA" id="ARBA00011836"/>
    </source>
</evidence>
<evidence type="ECO:0000256" key="3">
    <source>
        <dbReference type="ARBA" id="ARBA00017712"/>
    </source>
</evidence>
<dbReference type="GO" id="GO:0075523">
    <property type="term" value="P:viral translational frameshifting"/>
    <property type="evidence" value="ECO:0007669"/>
    <property type="project" value="UniProtKB-KW"/>
</dbReference>